<organism evidence="12 13">
    <name type="scientific">Crassostrea virginica</name>
    <name type="common">Eastern oyster</name>
    <dbReference type="NCBI Taxonomy" id="6565"/>
    <lineage>
        <taxon>Eukaryota</taxon>
        <taxon>Metazoa</taxon>
        <taxon>Spiralia</taxon>
        <taxon>Lophotrochozoa</taxon>
        <taxon>Mollusca</taxon>
        <taxon>Bivalvia</taxon>
        <taxon>Autobranchia</taxon>
        <taxon>Pteriomorphia</taxon>
        <taxon>Ostreida</taxon>
        <taxon>Ostreoidea</taxon>
        <taxon>Ostreidae</taxon>
        <taxon>Crassostrea</taxon>
    </lineage>
</organism>
<feature type="active site" evidence="8">
    <location>
        <position position="396"/>
    </location>
</feature>
<keyword evidence="4 8" id="KW-0862">Zinc</keyword>
<dbReference type="GO" id="GO:0046872">
    <property type="term" value="F:metal ion binding"/>
    <property type="evidence" value="ECO:0007669"/>
    <property type="project" value="UniProtKB-KW"/>
</dbReference>
<keyword evidence="5" id="KW-0482">Metalloprotease</keyword>
<evidence type="ECO:0000256" key="9">
    <source>
        <dbReference type="SAM" id="MobiDB-lite"/>
    </source>
</evidence>
<dbReference type="Gene3D" id="3.40.1620.60">
    <property type="match status" value="1"/>
</dbReference>
<keyword evidence="2 8" id="KW-0479">Metal-binding</keyword>
<dbReference type="Pfam" id="PF17771">
    <property type="entry name" value="ADAMTS_CR_2"/>
    <property type="match status" value="1"/>
</dbReference>
<dbReference type="SUPFAM" id="SSF55486">
    <property type="entry name" value="Metalloproteases ('zincins'), catalytic domain"/>
    <property type="match status" value="1"/>
</dbReference>
<reference evidence="13" key="1">
    <citation type="submission" date="2025-08" db="UniProtKB">
        <authorList>
            <consortium name="RefSeq"/>
        </authorList>
    </citation>
    <scope>IDENTIFICATION</scope>
    <source>
        <tissue evidence="13">Whole sample</tissue>
    </source>
</reference>
<keyword evidence="6" id="KW-1015">Disulfide bond</keyword>
<dbReference type="OrthoDB" id="6097485at2759"/>
<dbReference type="KEGG" id="cvn:111125152"/>
<evidence type="ECO:0000256" key="2">
    <source>
        <dbReference type="ARBA" id="ARBA00022723"/>
    </source>
</evidence>
<dbReference type="InterPro" id="IPR024079">
    <property type="entry name" value="MetalloPept_cat_dom_sf"/>
</dbReference>
<evidence type="ECO:0000256" key="3">
    <source>
        <dbReference type="ARBA" id="ARBA00022801"/>
    </source>
</evidence>
<evidence type="ECO:0000256" key="10">
    <source>
        <dbReference type="SAM" id="Phobius"/>
    </source>
</evidence>
<evidence type="ECO:0000259" key="11">
    <source>
        <dbReference type="PROSITE" id="PS50215"/>
    </source>
</evidence>
<feature type="transmembrane region" description="Helical" evidence="10">
    <location>
        <begin position="1123"/>
        <end position="1147"/>
    </location>
</feature>
<feature type="compositionally biased region" description="Low complexity" evidence="9">
    <location>
        <begin position="673"/>
        <end position="831"/>
    </location>
</feature>
<dbReference type="PANTHER" id="PTHR11905:SF159">
    <property type="entry name" value="ADAM METALLOPROTEASE"/>
    <property type="match status" value="1"/>
</dbReference>
<evidence type="ECO:0000256" key="7">
    <source>
        <dbReference type="ARBA" id="ARBA00023180"/>
    </source>
</evidence>
<evidence type="ECO:0000313" key="13">
    <source>
        <dbReference type="RefSeq" id="XP_022324370.1"/>
    </source>
</evidence>
<keyword evidence="10" id="KW-0472">Membrane</keyword>
<keyword evidence="7" id="KW-0325">Glycoprotein</keyword>
<evidence type="ECO:0000256" key="4">
    <source>
        <dbReference type="ARBA" id="ARBA00022833"/>
    </source>
</evidence>
<evidence type="ECO:0000256" key="5">
    <source>
        <dbReference type="ARBA" id="ARBA00023049"/>
    </source>
</evidence>
<feature type="region of interest" description="Disordered" evidence="9">
    <location>
        <begin position="669"/>
        <end position="831"/>
    </location>
</feature>
<keyword evidence="10" id="KW-1133">Transmembrane helix</keyword>
<feature type="binding site" evidence="8">
    <location>
        <position position="405"/>
    </location>
    <ligand>
        <name>Zn(2+)</name>
        <dbReference type="ChEBI" id="CHEBI:29105"/>
        <note>catalytic</note>
    </ligand>
</feature>
<protein>
    <submittedName>
        <fullName evidence="13">Uncharacterized protein LOC111125152 isoform X1</fullName>
    </submittedName>
</protein>
<name>A0A8B8D9Q4_CRAVI</name>
<proteinExistence type="predicted"/>
<evidence type="ECO:0000313" key="12">
    <source>
        <dbReference type="Proteomes" id="UP000694844"/>
    </source>
</evidence>
<keyword evidence="12" id="KW-1185">Reference proteome</keyword>
<feature type="binding site" evidence="8">
    <location>
        <position position="399"/>
    </location>
    <ligand>
        <name>Zn(2+)</name>
        <dbReference type="ChEBI" id="CHEBI:29105"/>
        <note>catalytic</note>
    </ligand>
</feature>
<feature type="region of interest" description="Disordered" evidence="9">
    <location>
        <begin position="856"/>
        <end position="920"/>
    </location>
</feature>
<evidence type="ECO:0000256" key="1">
    <source>
        <dbReference type="ARBA" id="ARBA00022670"/>
    </source>
</evidence>
<evidence type="ECO:0000256" key="6">
    <source>
        <dbReference type="ARBA" id="ARBA00023157"/>
    </source>
</evidence>
<dbReference type="RefSeq" id="XP_022324370.1">
    <property type="nucleotide sequence ID" value="XM_022468662.1"/>
</dbReference>
<dbReference type="GO" id="GO:0004222">
    <property type="term" value="F:metalloendopeptidase activity"/>
    <property type="evidence" value="ECO:0007669"/>
    <property type="project" value="InterPro"/>
</dbReference>
<feature type="binding site" evidence="8">
    <location>
        <position position="395"/>
    </location>
    <ligand>
        <name>Zn(2+)</name>
        <dbReference type="ChEBI" id="CHEBI:29105"/>
        <note>catalytic</note>
    </ligand>
</feature>
<dbReference type="Pfam" id="PF01421">
    <property type="entry name" value="Reprolysin"/>
    <property type="match status" value="1"/>
</dbReference>
<sequence>MLIIAHLIWITGDNRITCSSDYLLSVIYINASAMSTSLIFRLFVIVFKVNLLGALFPEFAMKEDTYLTDIVVKMKDSRFPRISDLPKQFSVSFKISSDDVSFDLTQNKDIDTDVPIYTLNHRGSVELQKMKSSETVTFYQDRKNGASFMINTNNSSSFMVATFFYQGHEYAMEPSNGLKSNEKNGKYKISKLKRNPMSDSYSFKSGVDRLWFFRDQKMMKSRQKRQSTNYKIELFFIVDFSIYNYWFTQSKASNVSGKDTEAKERIREFYSFVVNGIDVRYKNIQTTYTISILFSGIFIADMPSKSQFIESLKVTSSAGTQVDSSKALDSVQSWIQTTSGLPQHDHAMMFTRYDFTRNGSTAAAGLAYLSALCTDQSVSVVEDHFNFNLLTTAAHELGHSLGAVHDGDNNTCTSADAYIMATTSIPVDNQNPWKFSICSVSYFTAYIKKLNEQNNNCMIILSSGYDPSALQKYTSLPGEVYDANSQCQHINGPGSSLCKNAYSQNFSSICTKLWCRKTDGSGRCTSSVGGDGLRCGNKKWCISGQCIYDECAPPGDENCLYGDSEGIVLSYPDKNITCSFMDIKSRPYACYIVETQCCQQCKHFHTGITGCEYGDRAIGCSKLHCSLNPDLCCGTCYDGPALTTPSQEPTTPKYEHSCKTTSGTTSTLAISKSTTSQKTTTMPTTTTQQTTTPSAMTTTTQQTTTPSAKTTTIQQTTTSTTTTTTQHTTTPSTIITTTQQTTTPSARTTTIQQTTTSTTTTTTQHTTTPSTITTTTQHTTTPSRTTTTTQHTTTPSTTTLTTQQTTIPSTMTTAQKTTSPPMTLTTTNKQTTKPLTTISTTKQTTIIPTATKTAQQTTTQTTTTTVPSTTPLSTTTSTTQLTTTPSATTTTTQHTTTPSTTITVTPRQSTIASSHASTQITEQTGTTTMITKQQTLSTTPPTPVKTTQTNTKIQLTTMQQATTTRKTPNAFVFRLTIIFLIEEFVDDTVINKVQDALTSFYQTSGLKFFSCTVQSLRKGSLIVDYEIQTPKTSQSIIQMTALSKNMVSGKLKVAYEGQEVTVSSVTLKDTSRASIIIRSSTSNCEVQSIVSPCPTGYTCEDMSIGPACRENSQENVDEKYRNYIIIVGVCAVILVIIFVWCICYYHIKWMSKRRKSAKDRMFGVNNLAMDDIFIQKKQYHNMKA</sequence>
<comment type="caution">
    <text evidence="8">Lacks conserved residue(s) required for the propagation of feature annotation.</text>
</comment>
<feature type="compositionally biased region" description="Polar residues" evidence="9">
    <location>
        <begin position="907"/>
        <end position="917"/>
    </location>
</feature>
<dbReference type="InterPro" id="IPR041645">
    <property type="entry name" value="ADAMTS_CR_2"/>
</dbReference>
<dbReference type="GO" id="GO:0006509">
    <property type="term" value="P:membrane protein ectodomain proteolysis"/>
    <property type="evidence" value="ECO:0007669"/>
    <property type="project" value="TreeGrafter"/>
</dbReference>
<dbReference type="Proteomes" id="UP000694844">
    <property type="component" value="Chromosome 3"/>
</dbReference>
<keyword evidence="1" id="KW-0645">Protease</keyword>
<accession>A0A8B8D9Q4</accession>
<keyword evidence="10" id="KW-0812">Transmembrane</keyword>
<dbReference type="InterPro" id="IPR001590">
    <property type="entry name" value="Peptidase_M12B"/>
</dbReference>
<keyword evidence="3" id="KW-0378">Hydrolase</keyword>
<dbReference type="PROSITE" id="PS50215">
    <property type="entry name" value="ADAM_MEPRO"/>
    <property type="match status" value="1"/>
</dbReference>
<dbReference type="AlphaFoldDB" id="A0A8B8D9Q4"/>
<feature type="compositionally biased region" description="Low complexity" evidence="9">
    <location>
        <begin position="856"/>
        <end position="906"/>
    </location>
</feature>
<dbReference type="GeneID" id="111125152"/>
<gene>
    <name evidence="13" type="primary">LOC111125152</name>
</gene>
<dbReference type="Gene3D" id="3.40.390.10">
    <property type="entry name" value="Collagenase (Catalytic Domain)"/>
    <property type="match status" value="1"/>
</dbReference>
<dbReference type="PANTHER" id="PTHR11905">
    <property type="entry name" value="ADAM A DISINTEGRIN AND METALLOPROTEASE DOMAIN"/>
    <property type="match status" value="1"/>
</dbReference>
<feature type="domain" description="Peptidase M12B" evidence="11">
    <location>
        <begin position="230"/>
        <end position="453"/>
    </location>
</feature>
<evidence type="ECO:0000256" key="8">
    <source>
        <dbReference type="PROSITE-ProRule" id="PRU00276"/>
    </source>
</evidence>